<protein>
    <submittedName>
        <fullName evidence="1">Uncharacterized protein</fullName>
    </submittedName>
</protein>
<dbReference type="Proteomes" id="UP000308600">
    <property type="component" value="Unassembled WGS sequence"/>
</dbReference>
<gene>
    <name evidence="1" type="ORF">BDN72DRAFT_895474</name>
</gene>
<reference evidence="1 2" key="1">
    <citation type="journal article" date="2019" name="Nat. Ecol. Evol.">
        <title>Megaphylogeny resolves global patterns of mushroom evolution.</title>
        <authorList>
            <person name="Varga T."/>
            <person name="Krizsan K."/>
            <person name="Foldi C."/>
            <person name="Dima B."/>
            <person name="Sanchez-Garcia M."/>
            <person name="Sanchez-Ramirez S."/>
            <person name="Szollosi G.J."/>
            <person name="Szarkandi J.G."/>
            <person name="Papp V."/>
            <person name="Albert L."/>
            <person name="Andreopoulos W."/>
            <person name="Angelini C."/>
            <person name="Antonin V."/>
            <person name="Barry K.W."/>
            <person name="Bougher N.L."/>
            <person name="Buchanan P."/>
            <person name="Buyck B."/>
            <person name="Bense V."/>
            <person name="Catcheside P."/>
            <person name="Chovatia M."/>
            <person name="Cooper J."/>
            <person name="Damon W."/>
            <person name="Desjardin D."/>
            <person name="Finy P."/>
            <person name="Geml J."/>
            <person name="Haridas S."/>
            <person name="Hughes K."/>
            <person name="Justo A."/>
            <person name="Karasinski D."/>
            <person name="Kautmanova I."/>
            <person name="Kiss B."/>
            <person name="Kocsube S."/>
            <person name="Kotiranta H."/>
            <person name="LaButti K.M."/>
            <person name="Lechner B.E."/>
            <person name="Liimatainen K."/>
            <person name="Lipzen A."/>
            <person name="Lukacs Z."/>
            <person name="Mihaltcheva S."/>
            <person name="Morgado L.N."/>
            <person name="Niskanen T."/>
            <person name="Noordeloos M.E."/>
            <person name="Ohm R.A."/>
            <person name="Ortiz-Santana B."/>
            <person name="Ovrebo C."/>
            <person name="Racz N."/>
            <person name="Riley R."/>
            <person name="Savchenko A."/>
            <person name="Shiryaev A."/>
            <person name="Soop K."/>
            <person name="Spirin V."/>
            <person name="Szebenyi C."/>
            <person name="Tomsovsky M."/>
            <person name="Tulloss R.E."/>
            <person name="Uehling J."/>
            <person name="Grigoriev I.V."/>
            <person name="Vagvolgyi C."/>
            <person name="Papp T."/>
            <person name="Martin F.M."/>
            <person name="Miettinen O."/>
            <person name="Hibbett D.S."/>
            <person name="Nagy L.G."/>
        </authorList>
    </citation>
    <scope>NUCLEOTIDE SEQUENCE [LARGE SCALE GENOMIC DNA]</scope>
    <source>
        <strain evidence="1 2">NL-1719</strain>
    </source>
</reference>
<name>A0ACD3B217_9AGAR</name>
<keyword evidence="2" id="KW-1185">Reference proteome</keyword>
<organism evidence="1 2">
    <name type="scientific">Pluteus cervinus</name>
    <dbReference type="NCBI Taxonomy" id="181527"/>
    <lineage>
        <taxon>Eukaryota</taxon>
        <taxon>Fungi</taxon>
        <taxon>Dikarya</taxon>
        <taxon>Basidiomycota</taxon>
        <taxon>Agaricomycotina</taxon>
        <taxon>Agaricomycetes</taxon>
        <taxon>Agaricomycetidae</taxon>
        <taxon>Agaricales</taxon>
        <taxon>Pluteineae</taxon>
        <taxon>Pluteaceae</taxon>
        <taxon>Pluteus</taxon>
    </lineage>
</organism>
<dbReference type="EMBL" id="ML208295">
    <property type="protein sequence ID" value="TFK71639.1"/>
    <property type="molecule type" value="Genomic_DNA"/>
</dbReference>
<sequence>MSQLLTTLGITREDLSKRSDQMRQFLTSETSPTPRAANHDGSRKPHPIPDSRPNSTAGSSKDSSSSSLSRTRTNSLRESTPPVIASVKAEPSDGAIPPRSYTTMDMVIERQRRQNRKEKKNRRDKERETSLRPTLPPAPPSPSPKPSSQASVCLDSFMRSRDDMKAESADGNESGESDDILPIVQAPLPVTPQKNSYYREHTRDSTVRKRKPTARDESPTPTRLRVHPPPQANPCAHFVPFSHYLPIPVQNPQASTSALPVTPKRPQAASRRAAKPPLPLSSSPPPSSPVSSPSRPIINLVSSPGPMGPEPNEEEYDALPFALPPGPYSPSKPEQSYAALVGQAILSSPEHRLTLQEIYDWITIVYPYFKRGETTWMNSIRHVLSTTIVFRKVTRDRSLGRTHWAIWDEDRECFKGGGFKKQLCKDYVNATKEKRGTGSRSRTRKRDESDDTGDGRKTKRRKERDSSIQPIFPLAPLIAHPLFPPTRPSVHHQPYYESCLPQTQPVPADLIFPPLPPAAALSRVINGDQPTIKLEDTTASTMIPSSSPEQHPLAPPPTSEAISPVPDLTPQASSSSPPMVVTPESLPTGENVSSQPKEDHGVMDGIDPSSLSLPQAPEPESIMPKPGSLLRLHPHSPDEGTSKDKGKRKDKGKNKVLLFPPLPPSPTLGRKTLGTRITKGSTSSVKVERAKTPSPILVAPSTPPRKKRALESSNGSPIAAKGSSVAEELTLTMINQTGSDVFGTPSRRNSLVLGGSPVTPKRAFSNSVSESPFRTPLGMYEGSPFRTPGSRLIFDPHDPRTLLDDELNRLSSAQGESPGGLYGKGVGTLLYDSPGVESPGKWTRWW</sequence>
<evidence type="ECO:0000313" key="1">
    <source>
        <dbReference type="EMBL" id="TFK71639.1"/>
    </source>
</evidence>
<accession>A0ACD3B217</accession>
<proteinExistence type="predicted"/>
<evidence type="ECO:0000313" key="2">
    <source>
        <dbReference type="Proteomes" id="UP000308600"/>
    </source>
</evidence>